<dbReference type="RefSeq" id="WP_103975621.1">
    <property type="nucleotide sequence ID" value="NZ_PGFZ01000016.1"/>
</dbReference>
<proteinExistence type="predicted"/>
<accession>A0A2S5CGT9</accession>
<evidence type="ECO:0008006" key="3">
    <source>
        <dbReference type="Google" id="ProtNLM"/>
    </source>
</evidence>
<dbReference type="Pfam" id="PF07751">
    <property type="entry name" value="Abi_2"/>
    <property type="match status" value="1"/>
</dbReference>
<evidence type="ECO:0000313" key="1">
    <source>
        <dbReference type="EMBL" id="POZ50028.1"/>
    </source>
</evidence>
<organism evidence="1 2">
    <name type="scientific">Methylovulum psychrotolerans</name>
    <dbReference type="NCBI Taxonomy" id="1704499"/>
    <lineage>
        <taxon>Bacteria</taxon>
        <taxon>Pseudomonadati</taxon>
        <taxon>Pseudomonadota</taxon>
        <taxon>Gammaproteobacteria</taxon>
        <taxon>Methylococcales</taxon>
        <taxon>Methylococcaceae</taxon>
        <taxon>Methylovulum</taxon>
    </lineage>
</organism>
<dbReference type="Proteomes" id="UP000237423">
    <property type="component" value="Unassembled WGS sequence"/>
</dbReference>
<name>A0A2S5CGT9_9GAMM</name>
<evidence type="ECO:0000313" key="2">
    <source>
        <dbReference type="Proteomes" id="UP000237423"/>
    </source>
</evidence>
<dbReference type="AlphaFoldDB" id="A0A2S5CGT9"/>
<comment type="caution">
    <text evidence="1">The sequence shown here is derived from an EMBL/GenBank/DDBJ whole genome shotgun (WGS) entry which is preliminary data.</text>
</comment>
<dbReference type="EMBL" id="PGFZ01000016">
    <property type="protein sequence ID" value="POZ50028.1"/>
    <property type="molecule type" value="Genomic_DNA"/>
</dbReference>
<protein>
    <recommendedName>
        <fullName evidence="3">Abortive phage resistance protein</fullName>
    </recommendedName>
</protein>
<sequence length="332" mass="38691">MIYDKPWKSYQDQLDQLTRRGLMVTDEARALHHLERIGYYRLSGYWFPFRERSGFYCPLPTTDGKKFKRGKTDRMVLDEFKTGASFQNAVELYVFDKKLRLLVMDALERIEISLRVDISHSLDKQDPFAYLNPDLFFEGFAKKLDEQTSLSGHHQWLTKQAALISRSKEDFIKHNKTKYGFPLPIWVVCEIWDFGTLSTLFAGMKEADQDAIASKYGASNGRIFASWLRSLNYLRNVCAHHSRLWNRNIVDQPKLPHAGEVSWIDHCQGNTHSLARPFLLLCIAKYLLTIINPSSEWGKRLKSLLLEFPDLRHLELNLAGMGAIEGWEQWDW</sequence>
<dbReference type="PIRSF" id="PIRSF034934">
    <property type="entry name" value="AbiF_AbiD"/>
    <property type="match status" value="1"/>
</dbReference>
<dbReference type="InterPro" id="IPR017034">
    <property type="entry name" value="Abi_system_AbiD/AbiF"/>
</dbReference>
<dbReference type="InterPro" id="IPR011664">
    <property type="entry name" value="Abi_system_AbiD/AbiF-like"/>
</dbReference>
<gene>
    <name evidence="1" type="ORF">AADEFJLK_04152</name>
</gene>
<reference evidence="1 2" key="1">
    <citation type="submission" date="2017-11" db="EMBL/GenBank/DDBJ databases">
        <title>Draft Genome Sequence of Methylobacter psychrotolerans Sph1T, an Obligate Methanotroph from Low-Temperature Environments.</title>
        <authorList>
            <person name="Oshkin I.Y."/>
            <person name="Miroshnikov K."/>
            <person name="Belova S.E."/>
            <person name="Korzhenkov A."/>
            <person name="Toshchakov S.V."/>
            <person name="Dedysh S.N."/>
        </authorList>
    </citation>
    <scope>NUCLEOTIDE SEQUENCE [LARGE SCALE GENOMIC DNA]</scope>
    <source>
        <strain evidence="1 2">Sph1</strain>
    </source>
</reference>